<protein>
    <submittedName>
        <fullName evidence="1">Uncharacterized protein</fullName>
    </submittedName>
</protein>
<name>X0ZME1_9ZZZZ</name>
<organism evidence="1">
    <name type="scientific">marine sediment metagenome</name>
    <dbReference type="NCBI Taxonomy" id="412755"/>
    <lineage>
        <taxon>unclassified sequences</taxon>
        <taxon>metagenomes</taxon>
        <taxon>ecological metagenomes</taxon>
    </lineage>
</organism>
<proteinExistence type="predicted"/>
<comment type="caution">
    <text evidence="1">The sequence shown here is derived from an EMBL/GenBank/DDBJ whole genome shotgun (WGS) entry which is preliminary data.</text>
</comment>
<sequence>MVCFDGLISSAFSVALIDAHVCATEQIPQILEVICDGSSYFL</sequence>
<feature type="non-terminal residue" evidence="1">
    <location>
        <position position="42"/>
    </location>
</feature>
<accession>X0ZME1</accession>
<gene>
    <name evidence="1" type="ORF">S01H4_11088</name>
</gene>
<reference evidence="1" key="1">
    <citation type="journal article" date="2014" name="Front. Microbiol.">
        <title>High frequency of phylogenetically diverse reductive dehalogenase-homologous genes in deep subseafloor sedimentary metagenomes.</title>
        <authorList>
            <person name="Kawai M."/>
            <person name="Futagami T."/>
            <person name="Toyoda A."/>
            <person name="Takaki Y."/>
            <person name="Nishi S."/>
            <person name="Hori S."/>
            <person name="Arai W."/>
            <person name="Tsubouchi T."/>
            <person name="Morono Y."/>
            <person name="Uchiyama I."/>
            <person name="Ito T."/>
            <person name="Fujiyama A."/>
            <person name="Inagaki F."/>
            <person name="Takami H."/>
        </authorList>
    </citation>
    <scope>NUCLEOTIDE SEQUENCE</scope>
    <source>
        <strain evidence="1">Expedition CK06-06</strain>
    </source>
</reference>
<dbReference type="AlphaFoldDB" id="X0ZME1"/>
<dbReference type="EMBL" id="BART01004408">
    <property type="protein sequence ID" value="GAG70524.1"/>
    <property type="molecule type" value="Genomic_DNA"/>
</dbReference>
<evidence type="ECO:0000313" key="1">
    <source>
        <dbReference type="EMBL" id="GAG70524.1"/>
    </source>
</evidence>